<feature type="domain" description="Response regulatory" evidence="7">
    <location>
        <begin position="474"/>
        <end position="592"/>
    </location>
</feature>
<gene>
    <name evidence="8" type="ordered locus">amb3195</name>
</gene>
<evidence type="ECO:0000259" key="7">
    <source>
        <dbReference type="PROSITE" id="PS50110"/>
    </source>
</evidence>
<dbReference type="InterPro" id="IPR001789">
    <property type="entry name" value="Sig_transdc_resp-reg_receiver"/>
</dbReference>
<dbReference type="HOGENOM" id="CLU_000445_114_75_5"/>
<dbReference type="InterPro" id="IPR005467">
    <property type="entry name" value="His_kinase_dom"/>
</dbReference>
<comment type="catalytic activity">
    <reaction evidence="1">
        <text>ATP + protein L-histidine = ADP + protein N-phospho-L-histidine.</text>
        <dbReference type="EC" id="2.7.13.3"/>
    </reaction>
</comment>
<keyword evidence="9" id="KW-1185">Reference proteome</keyword>
<dbReference type="SMART" id="SM00388">
    <property type="entry name" value="HisKA"/>
    <property type="match status" value="1"/>
</dbReference>
<evidence type="ECO:0000256" key="2">
    <source>
        <dbReference type="ARBA" id="ARBA00012438"/>
    </source>
</evidence>
<evidence type="ECO:0000256" key="1">
    <source>
        <dbReference type="ARBA" id="ARBA00000085"/>
    </source>
</evidence>
<dbReference type="PANTHER" id="PTHR45339:SF3">
    <property type="entry name" value="HISTIDINE KINASE"/>
    <property type="match status" value="1"/>
</dbReference>
<dbReference type="Gene3D" id="3.40.50.2300">
    <property type="match status" value="1"/>
</dbReference>
<evidence type="ECO:0000313" key="8">
    <source>
        <dbReference type="EMBL" id="BAE51999.1"/>
    </source>
</evidence>
<protein>
    <recommendedName>
        <fullName evidence="2">histidine kinase</fullName>
        <ecNumber evidence="2">2.7.13.3</ecNumber>
    </recommendedName>
</protein>
<keyword evidence="8" id="KW-0418">Kinase</keyword>
<dbReference type="CDD" id="cd17546">
    <property type="entry name" value="REC_hyHK_CKI1_RcsC-like"/>
    <property type="match status" value="1"/>
</dbReference>
<dbReference type="InterPro" id="IPR036890">
    <property type="entry name" value="HATPase_C_sf"/>
</dbReference>
<reference evidence="8 9" key="1">
    <citation type="journal article" date="2005" name="DNA Res.">
        <title>Complete genome sequence of the facultative anaerobic magnetotactic bacterium Magnetospirillum sp. strain AMB-1.</title>
        <authorList>
            <person name="Matsunaga T."/>
            <person name="Okamura Y."/>
            <person name="Fukuda Y."/>
            <person name="Wahyudi A.T."/>
            <person name="Murase Y."/>
            <person name="Takeyama H."/>
        </authorList>
    </citation>
    <scope>NUCLEOTIDE SEQUENCE [LARGE SCALE GENOMIC DNA]</scope>
    <source>
        <strain evidence="9">ATCC 700264 / AMB-1</strain>
    </source>
</reference>
<dbReference type="PRINTS" id="PR00344">
    <property type="entry name" value="BCTRLSENSOR"/>
</dbReference>
<dbReference type="SUPFAM" id="SSF47384">
    <property type="entry name" value="Homodimeric domain of signal transducing histidine kinase"/>
    <property type="match status" value="1"/>
</dbReference>
<dbReference type="Gene3D" id="3.30.565.10">
    <property type="entry name" value="Histidine kinase-like ATPase, C-terminal domain"/>
    <property type="match status" value="1"/>
</dbReference>
<dbReference type="SUPFAM" id="SSF52172">
    <property type="entry name" value="CheY-like"/>
    <property type="match status" value="1"/>
</dbReference>
<evidence type="ECO:0000256" key="4">
    <source>
        <dbReference type="ARBA" id="ARBA00023012"/>
    </source>
</evidence>
<dbReference type="InterPro" id="IPR003661">
    <property type="entry name" value="HisK_dim/P_dom"/>
</dbReference>
<dbReference type="CDD" id="cd16922">
    <property type="entry name" value="HATPase_EvgS-ArcB-TorS-like"/>
    <property type="match status" value="1"/>
</dbReference>
<dbReference type="Gene3D" id="1.10.287.130">
    <property type="match status" value="1"/>
</dbReference>
<dbReference type="Proteomes" id="UP000007058">
    <property type="component" value="Chromosome"/>
</dbReference>
<dbReference type="OrthoDB" id="9801651at2"/>
<dbReference type="Pfam" id="PF00072">
    <property type="entry name" value="Response_reg"/>
    <property type="match status" value="1"/>
</dbReference>
<dbReference type="PROSITE" id="PS50110">
    <property type="entry name" value="RESPONSE_REGULATORY"/>
    <property type="match status" value="1"/>
</dbReference>
<dbReference type="InterPro" id="IPR011006">
    <property type="entry name" value="CheY-like_superfamily"/>
</dbReference>
<feature type="modified residue" description="4-aspartylphosphate" evidence="5">
    <location>
        <position position="525"/>
    </location>
</feature>
<dbReference type="InterPro" id="IPR003594">
    <property type="entry name" value="HATPase_dom"/>
</dbReference>
<name>Q2W2C6_PARM1</name>
<dbReference type="SUPFAM" id="SSF55874">
    <property type="entry name" value="ATPase domain of HSP90 chaperone/DNA topoisomerase II/histidine kinase"/>
    <property type="match status" value="1"/>
</dbReference>
<dbReference type="PANTHER" id="PTHR45339">
    <property type="entry name" value="HYBRID SIGNAL TRANSDUCTION HISTIDINE KINASE J"/>
    <property type="match status" value="1"/>
</dbReference>
<dbReference type="FunFam" id="3.30.565.10:FF:000010">
    <property type="entry name" value="Sensor histidine kinase RcsC"/>
    <property type="match status" value="1"/>
</dbReference>
<evidence type="ECO:0000259" key="6">
    <source>
        <dbReference type="PROSITE" id="PS50109"/>
    </source>
</evidence>
<dbReference type="STRING" id="342108.amb3195"/>
<keyword evidence="4" id="KW-0902">Two-component regulatory system</keyword>
<dbReference type="PROSITE" id="PS50109">
    <property type="entry name" value="HIS_KIN"/>
    <property type="match status" value="1"/>
</dbReference>
<keyword evidence="3 5" id="KW-0597">Phosphoprotein</keyword>
<dbReference type="AlphaFoldDB" id="Q2W2C6"/>
<dbReference type="GO" id="GO:0000155">
    <property type="term" value="F:phosphorelay sensor kinase activity"/>
    <property type="evidence" value="ECO:0007669"/>
    <property type="project" value="InterPro"/>
</dbReference>
<keyword evidence="8" id="KW-0808">Transferase</keyword>
<dbReference type="SMART" id="SM00448">
    <property type="entry name" value="REC"/>
    <property type="match status" value="1"/>
</dbReference>
<evidence type="ECO:0000313" key="9">
    <source>
        <dbReference type="Proteomes" id="UP000007058"/>
    </source>
</evidence>
<dbReference type="KEGG" id="mag:amb3195"/>
<dbReference type="EC" id="2.7.13.3" evidence="2"/>
<dbReference type="EMBL" id="AP007255">
    <property type="protein sequence ID" value="BAE51999.1"/>
    <property type="molecule type" value="Genomic_DNA"/>
</dbReference>
<accession>Q2W2C6</accession>
<dbReference type="SMART" id="SM00387">
    <property type="entry name" value="HATPase_c"/>
    <property type="match status" value="1"/>
</dbReference>
<dbReference type="InterPro" id="IPR004358">
    <property type="entry name" value="Sig_transdc_His_kin-like_C"/>
</dbReference>
<proteinExistence type="predicted"/>
<sequence>MGADDASIDTRVRAEQVRVLARNLPFTALTGTAIALLAALGAAPVAGEMVWWWAGAFVAVAALRLAMLRFYWTVADRDRRPDFWGPYMAFNLLLSGLMWLIFGLAAFDAHDAGHALFIAVILTGLTAASLASLSAYFPGQMAFALPTIAGFVIPVALSGERVMTILAVMAAVFLVVVTLSCRAAERVLVQSIRLRFENERLIGDLRRAGAEAEAANRAKSDFLAVMSHELRTPIASILGFVQLAGMAPTLARARAILPKVGRAGRHLLAIVDDILDISRIEAGKYALDLAPFSLDEMLGHVEDLTRPLAEEKGVELSLQHSDDAPALLVGDALRLGQILINLVGNAVKFTSRGAVHVTVRTMPIDEISLLLECEVADSGIGIPADRLEAIFEPFTQGDGSTTRRYGGTGLGLSVCRTLVEMMGGEITVESQPGRGSVFRFSALLGVAGAPQAQTEATESEPALSPDFKALAGRRVLLAEDNPQLAEIYSEFLGMNGIQVIRVENGAQVVPCALDPARRPDLILMDMEMPQMSGLDATRAIRAHLSRDELPIIGLTAHAFASARDLCFAAGMNDQLVKPVDFHLLTRAIIRTLGAPPADAHG</sequence>
<dbReference type="CDD" id="cd00082">
    <property type="entry name" value="HisKA"/>
    <property type="match status" value="1"/>
</dbReference>
<evidence type="ECO:0000256" key="5">
    <source>
        <dbReference type="PROSITE-ProRule" id="PRU00169"/>
    </source>
</evidence>
<evidence type="ECO:0000256" key="3">
    <source>
        <dbReference type="ARBA" id="ARBA00022553"/>
    </source>
</evidence>
<feature type="domain" description="Histidine kinase" evidence="6">
    <location>
        <begin position="225"/>
        <end position="446"/>
    </location>
</feature>
<dbReference type="Pfam" id="PF00512">
    <property type="entry name" value="HisKA"/>
    <property type="match status" value="1"/>
</dbReference>
<dbReference type="InterPro" id="IPR036097">
    <property type="entry name" value="HisK_dim/P_sf"/>
</dbReference>
<organism evidence="8 9">
    <name type="scientific">Paramagnetospirillum magneticum (strain ATCC 700264 / AMB-1)</name>
    <name type="common">Magnetospirillum magneticum</name>
    <dbReference type="NCBI Taxonomy" id="342108"/>
    <lineage>
        <taxon>Bacteria</taxon>
        <taxon>Pseudomonadati</taxon>
        <taxon>Pseudomonadota</taxon>
        <taxon>Alphaproteobacteria</taxon>
        <taxon>Rhodospirillales</taxon>
        <taxon>Magnetospirillaceae</taxon>
        <taxon>Paramagnetospirillum</taxon>
    </lineage>
</organism>
<dbReference type="RefSeq" id="WP_011385560.1">
    <property type="nucleotide sequence ID" value="NC_007626.1"/>
</dbReference>
<dbReference type="Pfam" id="PF02518">
    <property type="entry name" value="HATPase_c"/>
    <property type="match status" value="1"/>
</dbReference>